<gene>
    <name evidence="2" type="ORF">Cgig2_033956</name>
</gene>
<dbReference type="AlphaFoldDB" id="A0A9Q1KDF2"/>
<feature type="region of interest" description="Disordered" evidence="1">
    <location>
        <begin position="134"/>
        <end position="162"/>
    </location>
</feature>
<accession>A0A9Q1KDF2</accession>
<reference evidence="2" key="1">
    <citation type="submission" date="2022-04" db="EMBL/GenBank/DDBJ databases">
        <title>Carnegiea gigantea Genome sequencing and assembly v2.</title>
        <authorList>
            <person name="Copetti D."/>
            <person name="Sanderson M.J."/>
            <person name="Burquez A."/>
            <person name="Wojciechowski M.F."/>
        </authorList>
    </citation>
    <scope>NUCLEOTIDE SEQUENCE</scope>
    <source>
        <strain evidence="2">SGP5-SGP5p</strain>
        <tissue evidence="2">Aerial part</tissue>
    </source>
</reference>
<dbReference type="EMBL" id="JAKOGI010000173">
    <property type="protein sequence ID" value="KAJ8441232.1"/>
    <property type="molecule type" value="Genomic_DNA"/>
</dbReference>
<dbReference type="Proteomes" id="UP001153076">
    <property type="component" value="Unassembled WGS sequence"/>
</dbReference>
<sequence>MLRVMESALNKLRWSTFKSWVWLDMADYVRVWHWRRAIRPPRPLPEDYLDLCPRFLLPEAERATHDFELPEMVQATSYAMPLNDAVELGAARGFIADDLKSTLVGLRWTCFEAWMSLTSHELREAQLQQRTIAVEARRPSDGQEESSGSIGPPPPSSDEEQS</sequence>
<name>A0A9Q1KDF2_9CARY</name>
<comment type="caution">
    <text evidence="2">The sequence shown here is derived from an EMBL/GenBank/DDBJ whole genome shotgun (WGS) entry which is preliminary data.</text>
</comment>
<organism evidence="2 3">
    <name type="scientific">Carnegiea gigantea</name>
    <dbReference type="NCBI Taxonomy" id="171969"/>
    <lineage>
        <taxon>Eukaryota</taxon>
        <taxon>Viridiplantae</taxon>
        <taxon>Streptophyta</taxon>
        <taxon>Embryophyta</taxon>
        <taxon>Tracheophyta</taxon>
        <taxon>Spermatophyta</taxon>
        <taxon>Magnoliopsida</taxon>
        <taxon>eudicotyledons</taxon>
        <taxon>Gunneridae</taxon>
        <taxon>Pentapetalae</taxon>
        <taxon>Caryophyllales</taxon>
        <taxon>Cactineae</taxon>
        <taxon>Cactaceae</taxon>
        <taxon>Cactoideae</taxon>
        <taxon>Echinocereeae</taxon>
        <taxon>Carnegiea</taxon>
    </lineage>
</organism>
<evidence type="ECO:0000313" key="3">
    <source>
        <dbReference type="Proteomes" id="UP001153076"/>
    </source>
</evidence>
<proteinExistence type="predicted"/>
<keyword evidence="3" id="KW-1185">Reference proteome</keyword>
<protein>
    <submittedName>
        <fullName evidence="2">Uncharacterized protein</fullName>
    </submittedName>
</protein>
<evidence type="ECO:0000256" key="1">
    <source>
        <dbReference type="SAM" id="MobiDB-lite"/>
    </source>
</evidence>
<evidence type="ECO:0000313" key="2">
    <source>
        <dbReference type="EMBL" id="KAJ8441232.1"/>
    </source>
</evidence>